<organism evidence="3 4">
    <name type="scientific">Aliarcobacter cryaerophilus</name>
    <dbReference type="NCBI Taxonomy" id="28198"/>
    <lineage>
        <taxon>Bacteria</taxon>
        <taxon>Pseudomonadati</taxon>
        <taxon>Campylobacterota</taxon>
        <taxon>Epsilonproteobacteria</taxon>
        <taxon>Campylobacterales</taxon>
        <taxon>Arcobacteraceae</taxon>
        <taxon>Aliarcobacter</taxon>
    </lineage>
</organism>
<dbReference type="CDD" id="cd05253">
    <property type="entry name" value="UDP_GE_SDE_e"/>
    <property type="match status" value="1"/>
</dbReference>
<evidence type="ECO:0000313" key="3">
    <source>
        <dbReference type="EMBL" id="QNM90292.1"/>
    </source>
</evidence>
<dbReference type="InterPro" id="IPR001509">
    <property type="entry name" value="Epimerase_deHydtase"/>
</dbReference>
<sequence length="361" mass="40700">MKILVTGTAGFIGYHLAKKLLNRGDEVVGLDNINDYYDVNLKYARLNELGINKENLGSEVLTSPLLNSIKYPKHKFVKMDLADTNSIYNLFETEKFDAVCNLAAQAGVRYSIENPHAYIDSNIKGFINILEACRHNGVKNLSYASSSSVYGLNKSQPFKTSDHTDHPISLYAATKKSNEMMAHTYSHLYGIQTTGLRFFTVYGPYGRPDMAPMLFADAILNDREIKVFNHGNMSRDFTYVDDIVDGIIKVIDNPAIPSKDFNPENPNPDISSAPYRIYNIGNNSPVQLLDFIETLEKAIGIDAKKNFLPMQAGDVVSTYADISDLIEDFDYKPDTKLDDGIKEFVKWYKEFYKIINFKNIG</sequence>
<protein>
    <submittedName>
        <fullName evidence="3">NAD-dependent epimerase</fullName>
    </submittedName>
</protein>
<keyword evidence="1" id="KW-0520">NAD</keyword>
<dbReference type="PANTHER" id="PTHR43574">
    <property type="entry name" value="EPIMERASE-RELATED"/>
    <property type="match status" value="1"/>
</dbReference>
<dbReference type="Proteomes" id="UP000515842">
    <property type="component" value="Chromosome"/>
</dbReference>
<dbReference type="AlphaFoldDB" id="A0A7G9LNU3"/>
<dbReference type="InterPro" id="IPR036291">
    <property type="entry name" value="NAD(P)-bd_dom_sf"/>
</dbReference>
<accession>A0A7G9LNU3</accession>
<evidence type="ECO:0000256" key="1">
    <source>
        <dbReference type="ARBA" id="ARBA00023027"/>
    </source>
</evidence>
<dbReference type="PRINTS" id="PR01713">
    <property type="entry name" value="NUCEPIMERASE"/>
</dbReference>
<name>A0A7G9LNU3_9BACT</name>
<dbReference type="Gene3D" id="3.40.50.720">
    <property type="entry name" value="NAD(P)-binding Rossmann-like Domain"/>
    <property type="match status" value="1"/>
</dbReference>
<dbReference type="EMBL" id="CP060693">
    <property type="protein sequence ID" value="QNM90292.1"/>
    <property type="molecule type" value="Genomic_DNA"/>
</dbReference>
<feature type="domain" description="NAD-dependent epimerase/dehydratase" evidence="2">
    <location>
        <begin position="3"/>
        <end position="256"/>
    </location>
</feature>
<reference evidence="3 4" key="1">
    <citation type="journal article" date="2020" name="Front. Microbiol.">
        <title>Genomic Analysis and Antimicrobial Resistance of Aliarcobacter cryaerophilus Strains From German Water Poultry.</title>
        <authorList>
            <person name="Muller E."/>
            <person name="Hotzel H."/>
            <person name="Ahlers C."/>
            <person name="Hanel I."/>
            <person name="Tomaso H."/>
            <person name="Abdel-Glil M.Y."/>
        </authorList>
    </citation>
    <scope>NUCLEOTIDE SEQUENCE [LARGE SCALE GENOMIC DNA]</scope>
    <source>
        <strain evidence="3 4">16CS1285-4</strain>
    </source>
</reference>
<gene>
    <name evidence="3" type="ORF">HOO34_00695</name>
</gene>
<proteinExistence type="predicted"/>
<evidence type="ECO:0000259" key="2">
    <source>
        <dbReference type="Pfam" id="PF01370"/>
    </source>
</evidence>
<dbReference type="RefSeq" id="WP_187474616.1">
    <property type="nucleotide sequence ID" value="NZ_CP060693.1"/>
</dbReference>
<dbReference type="SUPFAM" id="SSF51735">
    <property type="entry name" value="NAD(P)-binding Rossmann-fold domains"/>
    <property type="match status" value="1"/>
</dbReference>
<dbReference type="Pfam" id="PF01370">
    <property type="entry name" value="Epimerase"/>
    <property type="match status" value="1"/>
</dbReference>
<evidence type="ECO:0000313" key="4">
    <source>
        <dbReference type="Proteomes" id="UP000515842"/>
    </source>
</evidence>